<feature type="signal peptide" evidence="1">
    <location>
        <begin position="1"/>
        <end position="22"/>
    </location>
</feature>
<reference evidence="3" key="1">
    <citation type="journal article" date="2019" name="Int. J. Syst. Evol. Microbiol.">
        <title>The Global Catalogue of Microorganisms (GCM) 10K type strain sequencing project: providing services to taxonomists for standard genome sequencing and annotation.</title>
        <authorList>
            <consortium name="The Broad Institute Genomics Platform"/>
            <consortium name="The Broad Institute Genome Sequencing Center for Infectious Disease"/>
            <person name="Wu L."/>
            <person name="Ma J."/>
        </authorList>
    </citation>
    <scope>NUCLEOTIDE SEQUENCE [LARGE SCALE GENOMIC DNA]</scope>
    <source>
        <strain evidence="3">CCM 8725</strain>
    </source>
</reference>
<evidence type="ECO:0000256" key="1">
    <source>
        <dbReference type="SAM" id="SignalP"/>
    </source>
</evidence>
<dbReference type="Proteomes" id="UP001597448">
    <property type="component" value="Unassembled WGS sequence"/>
</dbReference>
<dbReference type="RefSeq" id="WP_209994722.1">
    <property type="nucleotide sequence ID" value="NZ_JBHSVQ010000001.1"/>
</dbReference>
<gene>
    <name evidence="2" type="ORF">ACFSX3_31170</name>
</gene>
<accession>A0ABW5FH22</accession>
<name>A0ABW5FH22_9BACL</name>
<evidence type="ECO:0000313" key="2">
    <source>
        <dbReference type="EMBL" id="MFD2414315.1"/>
    </source>
</evidence>
<proteinExistence type="predicted"/>
<keyword evidence="1" id="KW-0732">Signal</keyword>
<protein>
    <submittedName>
        <fullName evidence="2">Uncharacterized protein</fullName>
    </submittedName>
</protein>
<comment type="caution">
    <text evidence="2">The sequence shown here is derived from an EMBL/GenBank/DDBJ whole genome shotgun (WGS) entry which is preliminary data.</text>
</comment>
<sequence length="135" mass="13820">MIKKILFTAASSLLIVGSAASAAPTVGGYSSGGSLGTTYCSGVLQADYSNGRQGAIAENYTSAKGSQTARVTVAFTYSNGDRGYKNGATGSRDNDTYVQAVGYADSGNTAIYASATHTYYSGNYGSWTGTTNINL</sequence>
<evidence type="ECO:0000313" key="3">
    <source>
        <dbReference type="Proteomes" id="UP001597448"/>
    </source>
</evidence>
<dbReference type="EMBL" id="JBHUKY010000100">
    <property type="protein sequence ID" value="MFD2414315.1"/>
    <property type="molecule type" value="Genomic_DNA"/>
</dbReference>
<keyword evidence="3" id="KW-1185">Reference proteome</keyword>
<feature type="chain" id="PRO_5046991395" evidence="1">
    <location>
        <begin position="23"/>
        <end position="135"/>
    </location>
</feature>
<organism evidence="2 3">
    <name type="scientific">Paenibacillus rhizoplanae</name>
    <dbReference type="NCBI Taxonomy" id="1917181"/>
    <lineage>
        <taxon>Bacteria</taxon>
        <taxon>Bacillati</taxon>
        <taxon>Bacillota</taxon>
        <taxon>Bacilli</taxon>
        <taxon>Bacillales</taxon>
        <taxon>Paenibacillaceae</taxon>
        <taxon>Paenibacillus</taxon>
    </lineage>
</organism>